<reference evidence="4 5" key="1">
    <citation type="submission" date="2019-03" db="EMBL/GenBank/DDBJ databases">
        <title>An improved genome assembly of the fluke Schistosoma japonicum.</title>
        <authorList>
            <person name="Hu W."/>
            <person name="Luo F."/>
            <person name="Yin M."/>
            <person name="Mo X."/>
            <person name="Sun C."/>
            <person name="Wu Q."/>
            <person name="Zhu B."/>
            <person name="Xiang M."/>
            <person name="Wang J."/>
            <person name="Wang Y."/>
            <person name="Zhang T."/>
            <person name="Xu B."/>
            <person name="Zheng H."/>
            <person name="Feng Z."/>
        </authorList>
    </citation>
    <scope>NUCLEOTIDE SEQUENCE [LARGE SCALE GENOMIC DNA]</scope>
    <source>
        <strain evidence="4">HuSjv2</strain>
        <tissue evidence="4">Worms</tissue>
    </source>
</reference>
<feature type="compositionally biased region" description="Basic residues" evidence="3">
    <location>
        <begin position="1206"/>
        <end position="1225"/>
    </location>
</feature>
<evidence type="ECO:0000313" key="5">
    <source>
        <dbReference type="Proteomes" id="UP000311919"/>
    </source>
</evidence>
<dbReference type="GO" id="GO:0043565">
    <property type="term" value="F:sequence-specific DNA binding"/>
    <property type="evidence" value="ECO:0007669"/>
    <property type="project" value="TreeGrafter"/>
</dbReference>
<dbReference type="PANTHER" id="PTHR13213">
    <property type="entry name" value="MYB-BINDING PROTEIN 1A FAMILY MEMBER"/>
    <property type="match status" value="1"/>
</dbReference>
<evidence type="ECO:0000313" key="4">
    <source>
        <dbReference type="EMBL" id="TNN06835.1"/>
    </source>
</evidence>
<dbReference type="GO" id="GO:0003723">
    <property type="term" value="F:RNA binding"/>
    <property type="evidence" value="ECO:0007669"/>
    <property type="project" value="TreeGrafter"/>
</dbReference>
<comment type="subcellular location">
    <subcellularLocation>
        <location evidence="1">Nucleus</location>
    </subcellularLocation>
</comment>
<feature type="compositionally biased region" description="Basic residues" evidence="3">
    <location>
        <begin position="1261"/>
        <end position="1286"/>
    </location>
</feature>
<evidence type="ECO:0000256" key="3">
    <source>
        <dbReference type="SAM" id="MobiDB-lite"/>
    </source>
</evidence>
<dbReference type="Pfam" id="PF04931">
    <property type="entry name" value="DNA_pol_phi"/>
    <property type="match status" value="1"/>
</dbReference>
<sequence>MQLDRKFLDIFWELSSQDDTGGNKATSKLLRFLKGKVGEVKSTYFTYTIQRLVKGLKSFEQSTRSSYEYCLIRFLKEFPEETPTDELVHSMSVLIFSSEPSTQNERSSVKLAYLSCARVLCKSERVNEIDNESAKMILQPIIVLTKSVHHRSAAYLVVSELGLKASKYFCINLSEFLKETWCGLMSSNSDITGELLLVILSFQNRFQKHLQKLDIPMLILNEKQYLRKFLFGILHSHDEIVMRLIDEVLRRNGLITIWDSIKASLCSKNNKVKNAIRFLQIVVHIICNGNETSDFVLSREVFESFSNQLSDPKYSHFSHVSRLLRMMVDKIVHSTNVDESLHESPPLISPDQLLQSIALNHPLFDLYCKADSPKPCQIILDSAPSLLSLDTLQLYAEQLTNAFINAKVQDSLKNVNNKRSLTNLNQVESLDLDPDVVRCFIVKQFQMIANTILKFKYMEATELCNHILKFLLTIGLTYSLKVSNSTLRTPVSTNVAKCSWAALFGILDCMILQATNNDKHSDQETVKNITNMDVIKHFISLLKNGISQYTGFISSHSSNIQTNICLDSIKRCLKLLHKADIRDNLDQYILIMCGACSVFSLSMPIEDTLELLDDLVECRKRRLENTLLDSPHWSEVLTDVILSALSFPVHMLRSVCRLTFKKMVLEKAFMTTSVLNEKLPSCLKLIGDLLKTRSTKHTSNANHDEDEPGDSKSEDLIHFSLFGSTNLMKSKKSSVQTDDSGDRTVSADDNSDTNQVAHSHDSSDDSDSDAVEDKVDIDEDELNQIKNSVRAALGPAALDGENIGSDYRDFTDAEMLERDEALAAAFRIHMRTPQRIFADQARSLGELKMKCFDLIGCILQYSSEPQLVLHALDIVLDISKSSIKFEAAKSRNELGSNKKANQKQKTKTSFIAKYGDVPPLENIIQVVKRWRFRSQKTQFEFVESLKDSSQHMYIQKLMQSLIDAAKTANTTLFTELLSNIVEFMYRSIKPLKTEFTNLDSPFSDYLLEQLRGILSNSKNQLTLFLNLLSHCETFAHTASKLLIKITVKVFKKMTIGLDDIREVKIDGFENCNLVNLFQMVTHMLKSTTNESKAKKMSKKLSVRLAEVLQRIKFGNQSSVNNNVWYNRLKLSLAFFELLVCVVKVDENALSLFLQEHIVQLLEKFPSTQKPVRSAARRLLNLLKENNRKFGVFSVSKDREERLRLKMERKKQRQQKRKEKSLKRQKSGNNTVKPKDRMKAKRKSLNKPNAAIKAVPSPKDSKKVHILKRKRQPINKNDSKKRKVADQ</sequence>
<dbReference type="OrthoDB" id="342531at2759"/>
<keyword evidence="5" id="KW-1185">Reference proteome</keyword>
<organism evidence="4 5">
    <name type="scientific">Schistosoma japonicum</name>
    <name type="common">Blood fluke</name>
    <dbReference type="NCBI Taxonomy" id="6182"/>
    <lineage>
        <taxon>Eukaryota</taxon>
        <taxon>Metazoa</taxon>
        <taxon>Spiralia</taxon>
        <taxon>Lophotrochozoa</taxon>
        <taxon>Platyhelminthes</taxon>
        <taxon>Trematoda</taxon>
        <taxon>Digenea</taxon>
        <taxon>Strigeidida</taxon>
        <taxon>Schistosomatoidea</taxon>
        <taxon>Schistosomatidae</taxon>
        <taxon>Schistosoma</taxon>
    </lineage>
</organism>
<feature type="region of interest" description="Disordered" evidence="3">
    <location>
        <begin position="1206"/>
        <end position="1286"/>
    </location>
</feature>
<feature type="compositionally biased region" description="Basic residues" evidence="3">
    <location>
        <begin position="1235"/>
        <end position="1244"/>
    </location>
</feature>
<accession>A0A4Z2CRK3</accession>
<evidence type="ECO:0000256" key="2">
    <source>
        <dbReference type="ARBA" id="ARBA00023242"/>
    </source>
</evidence>
<feature type="region of interest" description="Disordered" evidence="3">
    <location>
        <begin position="730"/>
        <end position="772"/>
    </location>
</feature>
<dbReference type="PANTHER" id="PTHR13213:SF2">
    <property type="entry name" value="MYB-BINDING PROTEIN 1A"/>
    <property type="match status" value="1"/>
</dbReference>
<feature type="region of interest" description="Disordered" evidence="3">
    <location>
        <begin position="695"/>
        <end position="714"/>
    </location>
</feature>
<dbReference type="GO" id="GO:0005730">
    <property type="term" value="C:nucleolus"/>
    <property type="evidence" value="ECO:0007669"/>
    <property type="project" value="InterPro"/>
</dbReference>
<gene>
    <name evidence="4" type="ORF">EWB00_008158</name>
</gene>
<dbReference type="Proteomes" id="UP000311919">
    <property type="component" value="Unassembled WGS sequence"/>
</dbReference>
<keyword evidence="2" id="KW-0539">Nucleus</keyword>
<proteinExistence type="predicted"/>
<dbReference type="STRING" id="6182.A0A4Z2CRK3"/>
<dbReference type="InterPro" id="IPR007015">
    <property type="entry name" value="DNA_pol_V/MYBBP1A"/>
</dbReference>
<dbReference type="EMBL" id="SKCS01000449">
    <property type="protein sequence ID" value="TNN06835.1"/>
    <property type="molecule type" value="Genomic_DNA"/>
</dbReference>
<comment type="caution">
    <text evidence="4">The sequence shown here is derived from an EMBL/GenBank/DDBJ whole genome shotgun (WGS) entry which is preliminary data.</text>
</comment>
<name>A0A4Z2CRK3_SCHJA</name>
<protein>
    <submittedName>
        <fullName evidence="4">DNA polymerase phi subunit</fullName>
    </submittedName>
</protein>
<evidence type="ECO:0000256" key="1">
    <source>
        <dbReference type="ARBA" id="ARBA00004123"/>
    </source>
</evidence>
<dbReference type="GO" id="GO:0003714">
    <property type="term" value="F:transcription corepressor activity"/>
    <property type="evidence" value="ECO:0007669"/>
    <property type="project" value="TreeGrafter"/>
</dbReference>